<dbReference type="InterPro" id="IPR004488">
    <property type="entry name" value="Mg/Co-transport_prot_CorA"/>
</dbReference>
<keyword evidence="8" id="KW-0460">Magnesium</keyword>
<gene>
    <name evidence="10" type="primary">corA_2</name>
    <name evidence="8" type="synonym">corA</name>
    <name evidence="10" type="ORF">NCTC12112_01207</name>
</gene>
<dbReference type="RefSeq" id="WP_005977894.1">
    <property type="nucleotide sequence ID" value="NZ_CABKNW010000002.1"/>
</dbReference>
<accession>A0AAX1TLM2</accession>
<evidence type="ECO:0000256" key="3">
    <source>
        <dbReference type="ARBA" id="ARBA00022448"/>
    </source>
</evidence>
<evidence type="ECO:0000256" key="2">
    <source>
        <dbReference type="ARBA" id="ARBA00009765"/>
    </source>
</evidence>
<keyword evidence="9" id="KW-0175">Coiled coil</keyword>
<evidence type="ECO:0000256" key="6">
    <source>
        <dbReference type="ARBA" id="ARBA00022989"/>
    </source>
</evidence>
<evidence type="ECO:0000313" key="11">
    <source>
        <dbReference type="Proteomes" id="UP000249008"/>
    </source>
</evidence>
<keyword evidence="5 8" id="KW-0812">Transmembrane</keyword>
<name>A0AAX1TLM2_9FUSO</name>
<comment type="similarity">
    <text evidence="2 8">Belongs to the CorA metal ion transporter (MIT) (TC 1.A.35) family.</text>
</comment>
<dbReference type="InterPro" id="IPR045861">
    <property type="entry name" value="CorA_cytoplasmic_dom"/>
</dbReference>
<keyword evidence="7 8" id="KW-0472">Membrane</keyword>
<keyword evidence="4 8" id="KW-1003">Cell membrane</keyword>
<dbReference type="EMBL" id="LS483487">
    <property type="protein sequence ID" value="SQJ01793.1"/>
    <property type="molecule type" value="Genomic_DNA"/>
</dbReference>
<feature type="transmembrane region" description="Helical" evidence="8">
    <location>
        <begin position="296"/>
        <end position="317"/>
    </location>
</feature>
<evidence type="ECO:0000256" key="4">
    <source>
        <dbReference type="ARBA" id="ARBA00022475"/>
    </source>
</evidence>
<dbReference type="GO" id="GO:0015095">
    <property type="term" value="F:magnesium ion transmembrane transporter activity"/>
    <property type="evidence" value="ECO:0007669"/>
    <property type="project" value="UniProtKB-UniRule"/>
</dbReference>
<sequence>MNDSSNRKKKVGLPPGSIIYTGEDSNHKISIEVFSYNDSIIKKENYSEDDDFGFDKNFRGVTWVNIDGIHNIPLIKKVGEMYDLDNLVLEDLVNSTQRAKVEEREDYLFIVMKMLNLNLISKEIGYEQVSFILGEDYLLTFQESPGDIFDTIRARIESHNSKMRKKSVGYLAYTIIDTIVDNYFLILDEVELEIDRLESKVIDNSDKDDLQSIMTLKQKVTTLKRSISPIRELIAKLQSKGLTEYFNDDIKIYLTDLYDHGIIVCDTLDILNSRVTELVQLYHSTISNGMNEVMKILAIISTIFMPLSFLASLYGMNFKYMPELEWRDGYYAILCIMFILVLGMLAYFKRKKWL</sequence>
<dbReference type="GO" id="GO:0015087">
    <property type="term" value="F:cobalt ion transmembrane transporter activity"/>
    <property type="evidence" value="ECO:0007669"/>
    <property type="project" value="UniProtKB-UniRule"/>
</dbReference>
<dbReference type="InterPro" id="IPR002523">
    <property type="entry name" value="MgTranspt_CorA/ZnTranspt_ZntB"/>
</dbReference>
<dbReference type="AlphaFoldDB" id="A0AAX1TLM2"/>
<dbReference type="NCBIfam" id="TIGR00383">
    <property type="entry name" value="corA"/>
    <property type="match status" value="1"/>
</dbReference>
<dbReference type="InterPro" id="IPR045863">
    <property type="entry name" value="CorA_TM1_TM2"/>
</dbReference>
<dbReference type="SUPFAM" id="SSF143865">
    <property type="entry name" value="CorA soluble domain-like"/>
    <property type="match status" value="1"/>
</dbReference>
<dbReference type="Gene3D" id="3.30.460.20">
    <property type="entry name" value="CorA soluble domain-like"/>
    <property type="match status" value="1"/>
</dbReference>
<keyword evidence="3 8" id="KW-0813">Transport</keyword>
<dbReference type="GO" id="GO:0005886">
    <property type="term" value="C:plasma membrane"/>
    <property type="evidence" value="ECO:0007669"/>
    <property type="project" value="UniProtKB-SubCell"/>
</dbReference>
<dbReference type="PANTHER" id="PTHR46494">
    <property type="entry name" value="CORA FAMILY METAL ION TRANSPORTER (EUROFUNG)"/>
    <property type="match status" value="1"/>
</dbReference>
<dbReference type="PANTHER" id="PTHR46494:SF1">
    <property type="entry name" value="CORA FAMILY METAL ION TRANSPORTER (EUROFUNG)"/>
    <property type="match status" value="1"/>
</dbReference>
<evidence type="ECO:0000256" key="7">
    <source>
        <dbReference type="ARBA" id="ARBA00023136"/>
    </source>
</evidence>
<dbReference type="SUPFAM" id="SSF144083">
    <property type="entry name" value="Magnesium transport protein CorA, transmembrane region"/>
    <property type="match status" value="1"/>
</dbReference>
<feature type="coiled-coil region" evidence="9">
    <location>
        <begin position="180"/>
        <end position="207"/>
    </location>
</feature>
<evidence type="ECO:0000256" key="8">
    <source>
        <dbReference type="RuleBase" id="RU362010"/>
    </source>
</evidence>
<dbReference type="GeneID" id="78455779"/>
<dbReference type="GO" id="GO:0050897">
    <property type="term" value="F:cobalt ion binding"/>
    <property type="evidence" value="ECO:0007669"/>
    <property type="project" value="TreeGrafter"/>
</dbReference>
<feature type="transmembrane region" description="Helical" evidence="8">
    <location>
        <begin position="329"/>
        <end position="348"/>
    </location>
</feature>
<reference evidence="10 11" key="1">
    <citation type="submission" date="2018-06" db="EMBL/GenBank/DDBJ databases">
        <authorList>
            <consortium name="Pathogen Informatics"/>
            <person name="Doyle S."/>
        </authorList>
    </citation>
    <scope>NUCLEOTIDE SEQUENCE [LARGE SCALE GENOMIC DNA]</scope>
    <source>
        <strain evidence="10 11">NCTC12112</strain>
    </source>
</reference>
<evidence type="ECO:0000313" key="10">
    <source>
        <dbReference type="EMBL" id="SQJ01793.1"/>
    </source>
</evidence>
<dbReference type="Gene3D" id="1.20.58.340">
    <property type="entry name" value="Magnesium transport protein CorA, transmembrane region"/>
    <property type="match status" value="2"/>
</dbReference>
<evidence type="ECO:0000256" key="9">
    <source>
        <dbReference type="SAM" id="Coils"/>
    </source>
</evidence>
<proteinExistence type="inferred from homology"/>
<comment type="function">
    <text evidence="8">Mediates influx of magnesium ions.</text>
</comment>
<keyword evidence="6 8" id="KW-1133">Transmembrane helix</keyword>
<dbReference type="CDD" id="cd12828">
    <property type="entry name" value="TmCorA-like_1"/>
    <property type="match status" value="1"/>
</dbReference>
<comment type="subcellular location">
    <subcellularLocation>
        <location evidence="1">Cell membrane</location>
        <topology evidence="1">Multi-pass membrane protein</topology>
    </subcellularLocation>
    <subcellularLocation>
        <location evidence="8">Membrane</location>
        <topology evidence="8">Multi-pass membrane protein</topology>
    </subcellularLocation>
</comment>
<organism evidence="10 11">
    <name type="scientific">Fusobacterium ulcerans</name>
    <dbReference type="NCBI Taxonomy" id="861"/>
    <lineage>
        <taxon>Bacteria</taxon>
        <taxon>Fusobacteriati</taxon>
        <taxon>Fusobacteriota</taxon>
        <taxon>Fusobacteriia</taxon>
        <taxon>Fusobacteriales</taxon>
        <taxon>Fusobacteriaceae</taxon>
        <taxon>Fusobacterium</taxon>
    </lineage>
</organism>
<evidence type="ECO:0000256" key="5">
    <source>
        <dbReference type="ARBA" id="ARBA00022692"/>
    </source>
</evidence>
<dbReference type="GO" id="GO:0000287">
    <property type="term" value="F:magnesium ion binding"/>
    <property type="evidence" value="ECO:0007669"/>
    <property type="project" value="TreeGrafter"/>
</dbReference>
<dbReference type="Pfam" id="PF01544">
    <property type="entry name" value="CorA"/>
    <property type="match status" value="1"/>
</dbReference>
<dbReference type="Proteomes" id="UP000249008">
    <property type="component" value="Chromosome 1"/>
</dbReference>
<protein>
    <recommendedName>
        <fullName evidence="8">Magnesium transport protein CorA</fullName>
    </recommendedName>
</protein>
<dbReference type="FunFam" id="1.20.58.340:FF:000012">
    <property type="entry name" value="Magnesium transport protein CorA"/>
    <property type="match status" value="1"/>
</dbReference>
<dbReference type="KEGG" id="ful:C4N20_13215"/>
<keyword evidence="8" id="KW-0406">Ion transport</keyword>
<evidence type="ECO:0000256" key="1">
    <source>
        <dbReference type="ARBA" id="ARBA00004651"/>
    </source>
</evidence>